<proteinExistence type="predicted"/>
<keyword evidence="4" id="KW-0472">Membrane</keyword>
<accession>A0A2U8GTZ1</accession>
<sequence>MPLNTLLRRSSMVFATVATGAGLVVFFFNGWFHEVFLPGVGLSQPVGDAVGAMLIVAVAYIGQRLVSLAFFKDGMLGMSTRQSELEHASENVGAVADEVAQELRVVPTYNDVLRKQLDSVVQQTEKAAYDITERLQAIDEVVGRLGAFVAESSAESNEMAHASEARIAANQKLIADMRKYISFRIEETQADQVRVGQVVKEARSLESLTRLIKDIAAQTNLLALNAAIEAARAGEAGRGFAVVADEVRKLSAETEKAVVLINRGILSVASTIETQLQEKLSSVNLESEQAALNQFADQLSELGHSYEEILVHQGHVIDTVRTSSEALATMFMSALASVQFQDVTRQQIEHTSDSLTRLDGHLGVLAERLGQSEEPDFSYIPLSQHLDEIYSNYVMDQQRHTHHTALHETDNASSGQGAKIELF</sequence>
<reference evidence="6 7" key="1">
    <citation type="submission" date="2017-06" db="EMBL/GenBank/DDBJ databases">
        <title>Azoarcus.</title>
        <authorList>
            <person name="Woo J.-H."/>
            <person name="Kim H.-S."/>
        </authorList>
    </citation>
    <scope>NUCLEOTIDE SEQUENCE [LARGE SCALE GENOMIC DNA]</scope>
    <source>
        <strain evidence="6 7">TSPY31</strain>
    </source>
</reference>
<name>A0A2U8GTZ1_9RHOO</name>
<dbReference type="Gene3D" id="1.10.287.950">
    <property type="entry name" value="Methyl-accepting chemotaxis protein"/>
    <property type="match status" value="1"/>
</dbReference>
<feature type="transmembrane region" description="Helical" evidence="4">
    <location>
        <begin position="12"/>
        <end position="32"/>
    </location>
</feature>
<keyword evidence="4" id="KW-0812">Transmembrane</keyword>
<dbReference type="InterPro" id="IPR004089">
    <property type="entry name" value="MCPsignal_dom"/>
</dbReference>
<dbReference type="KEGG" id="acom:CEW83_17055"/>
<evidence type="ECO:0000313" key="7">
    <source>
        <dbReference type="Proteomes" id="UP000244930"/>
    </source>
</evidence>
<evidence type="ECO:0000259" key="5">
    <source>
        <dbReference type="PROSITE" id="PS50111"/>
    </source>
</evidence>
<evidence type="ECO:0000313" key="6">
    <source>
        <dbReference type="EMBL" id="AWI76713.1"/>
    </source>
</evidence>
<dbReference type="PROSITE" id="PS50111">
    <property type="entry name" value="CHEMOTAXIS_TRANSDUC_2"/>
    <property type="match status" value="1"/>
</dbReference>
<evidence type="ECO:0000256" key="1">
    <source>
        <dbReference type="ARBA" id="ARBA00023224"/>
    </source>
</evidence>
<gene>
    <name evidence="6" type="ORF">CEW83_17055</name>
</gene>
<dbReference type="PANTHER" id="PTHR32089">
    <property type="entry name" value="METHYL-ACCEPTING CHEMOTAXIS PROTEIN MCPB"/>
    <property type="match status" value="1"/>
</dbReference>
<feature type="transmembrane region" description="Helical" evidence="4">
    <location>
        <begin position="52"/>
        <end position="71"/>
    </location>
</feature>
<dbReference type="GO" id="GO:0007165">
    <property type="term" value="P:signal transduction"/>
    <property type="evidence" value="ECO:0007669"/>
    <property type="project" value="UniProtKB-KW"/>
</dbReference>
<dbReference type="SUPFAM" id="SSF58104">
    <property type="entry name" value="Methyl-accepting chemotaxis protein (MCP) signaling domain"/>
    <property type="match status" value="1"/>
</dbReference>
<dbReference type="EMBL" id="CP022187">
    <property type="protein sequence ID" value="AWI76713.1"/>
    <property type="molecule type" value="Genomic_DNA"/>
</dbReference>
<dbReference type="Pfam" id="PF00015">
    <property type="entry name" value="MCPsignal"/>
    <property type="match status" value="1"/>
</dbReference>
<organism evidence="6 7">
    <name type="scientific">Parazoarcus communis</name>
    <dbReference type="NCBI Taxonomy" id="41977"/>
    <lineage>
        <taxon>Bacteria</taxon>
        <taxon>Pseudomonadati</taxon>
        <taxon>Pseudomonadota</taxon>
        <taxon>Betaproteobacteria</taxon>
        <taxon>Rhodocyclales</taxon>
        <taxon>Zoogloeaceae</taxon>
        <taxon>Parazoarcus</taxon>
    </lineage>
</organism>
<evidence type="ECO:0000256" key="3">
    <source>
        <dbReference type="SAM" id="MobiDB-lite"/>
    </source>
</evidence>
<keyword evidence="4" id="KW-1133">Transmembrane helix</keyword>
<keyword evidence="1 2" id="KW-0807">Transducer</keyword>
<dbReference type="AlphaFoldDB" id="A0A2U8GTZ1"/>
<dbReference type="PANTHER" id="PTHR32089:SF112">
    <property type="entry name" value="LYSOZYME-LIKE PROTEIN-RELATED"/>
    <property type="match status" value="1"/>
</dbReference>
<keyword evidence="7" id="KW-1185">Reference proteome</keyword>
<dbReference type="GO" id="GO:0016020">
    <property type="term" value="C:membrane"/>
    <property type="evidence" value="ECO:0007669"/>
    <property type="project" value="InterPro"/>
</dbReference>
<feature type="region of interest" description="Disordered" evidence="3">
    <location>
        <begin position="404"/>
        <end position="423"/>
    </location>
</feature>
<dbReference type="SMART" id="SM00283">
    <property type="entry name" value="MA"/>
    <property type="match status" value="1"/>
</dbReference>
<evidence type="ECO:0000256" key="2">
    <source>
        <dbReference type="PROSITE-ProRule" id="PRU00284"/>
    </source>
</evidence>
<evidence type="ECO:0000256" key="4">
    <source>
        <dbReference type="SAM" id="Phobius"/>
    </source>
</evidence>
<dbReference type="Proteomes" id="UP000244930">
    <property type="component" value="Chromosome"/>
</dbReference>
<protein>
    <submittedName>
        <fullName evidence="6">Chemotaxis protein</fullName>
    </submittedName>
</protein>
<feature type="domain" description="Methyl-accepting transducer" evidence="5">
    <location>
        <begin position="149"/>
        <end position="339"/>
    </location>
</feature>